<dbReference type="EMBL" id="AM889137">
    <property type="protein sequence ID" value="CBA09526.1"/>
    <property type="molecule type" value="Genomic_DNA"/>
</dbReference>
<sequence length="57" mass="6509">MQGNSMRDVLFSCSVMMCCLVVYGMPSEGGFAFQTASDVRYFSLNRDNRLSGRRRLF</sequence>
<proteinExistence type="predicted"/>
<protein>
    <submittedName>
        <fullName evidence="1">Uncharacterized protein</fullName>
    </submittedName>
</protein>
<evidence type="ECO:0000313" key="1">
    <source>
        <dbReference type="EMBL" id="CBA09526.1"/>
    </source>
</evidence>
<name>C6SG74_NEIME</name>
<reference evidence="1" key="1">
    <citation type="journal article" date="2008" name="Proc. Natl. Acad. Sci. U.S.A.">
        <title>Whole-genome comparison of disease and carriage strains provides insights into virulence evolution in Neisseria meningitidis.</title>
        <authorList>
            <person name="Schoen C."/>
            <person name="Blom J."/>
            <person name="Claus H."/>
            <person name="Schramm-Glueck A."/>
            <person name="Brandt P."/>
            <person name="Mueller T."/>
            <person name="Goesmann A."/>
            <person name="Joseph B."/>
            <person name="Konietzny S."/>
            <person name="Kurzai O."/>
            <person name="Schmitt C."/>
            <person name="Friedrich T."/>
            <person name="Linke B."/>
            <person name="Vogel U."/>
            <person name="Frosch M."/>
        </authorList>
    </citation>
    <scope>NUCLEOTIDE SEQUENCE</scope>
    <source>
        <strain evidence="1">Alpha153</strain>
    </source>
</reference>
<gene>
    <name evidence="1" type="ORF">NME_2293</name>
</gene>
<dbReference type="AlphaFoldDB" id="C6SG74"/>
<organism evidence="1">
    <name type="scientific">Neisseria meningitidis alpha153</name>
    <dbReference type="NCBI Taxonomy" id="663926"/>
    <lineage>
        <taxon>Bacteria</taxon>
        <taxon>Pseudomonadati</taxon>
        <taxon>Pseudomonadota</taxon>
        <taxon>Betaproteobacteria</taxon>
        <taxon>Neisseriales</taxon>
        <taxon>Neisseriaceae</taxon>
        <taxon>Neisseria</taxon>
    </lineage>
</organism>
<accession>C6SG74</accession>